<dbReference type="FunFam" id="3.40.50.720:FF:000072">
    <property type="entry name" value="Saccharopine dehydrogenase [NADP(+), L-glutamate-forming]"/>
    <property type="match status" value="1"/>
</dbReference>
<evidence type="ECO:0000256" key="13">
    <source>
        <dbReference type="PROSITE-ProRule" id="PRU00354"/>
    </source>
</evidence>
<dbReference type="InterPro" id="IPR032095">
    <property type="entry name" value="Sacchrp_dh-like_C"/>
</dbReference>
<dbReference type="FunFam" id="2.30.140.10:FF:000001">
    <property type="entry name" value="SPE3p Spermidine synthase"/>
    <property type="match status" value="1"/>
</dbReference>
<gene>
    <name evidence="16" type="ORF">WOLCODRAFT_85122</name>
</gene>
<accession>A0A2H3JQY8</accession>
<protein>
    <recommendedName>
        <fullName evidence="11">Saccharopine dehydrogenase [NADP(+), L-glutamate-forming]</fullName>
        <ecNumber evidence="10">1.5.1.10</ecNumber>
    </recommendedName>
    <alternativeName>
        <fullName evidence="12">Saccharopine reductase</fullName>
    </alternativeName>
</protein>
<organism evidence="16 17">
    <name type="scientific">Wolfiporia cocos (strain MD-104)</name>
    <name type="common">Brown rot fungus</name>
    <dbReference type="NCBI Taxonomy" id="742152"/>
    <lineage>
        <taxon>Eukaryota</taxon>
        <taxon>Fungi</taxon>
        <taxon>Dikarya</taxon>
        <taxon>Basidiomycota</taxon>
        <taxon>Agaricomycotina</taxon>
        <taxon>Agaricomycetes</taxon>
        <taxon>Polyporales</taxon>
        <taxon>Phaeolaceae</taxon>
        <taxon>Wolfiporia</taxon>
    </lineage>
</organism>
<keyword evidence="13" id="KW-0620">Polyamine biosynthesis</keyword>
<dbReference type="AlphaFoldDB" id="A0A2H3JQY8"/>
<dbReference type="FunFam" id="1.10.1870.10:FF:000002">
    <property type="entry name" value="Saccharopine dehydrogenase Lys9"/>
    <property type="match status" value="1"/>
</dbReference>
<evidence type="ECO:0000256" key="2">
    <source>
        <dbReference type="ARBA" id="ARBA00022605"/>
    </source>
</evidence>
<dbReference type="GO" id="GO:0005737">
    <property type="term" value="C:cytoplasm"/>
    <property type="evidence" value="ECO:0007669"/>
    <property type="project" value="TreeGrafter"/>
</dbReference>
<comment type="similarity">
    <text evidence="7">Belongs to the saccharopine dehydrogenase family.</text>
</comment>
<dbReference type="SUPFAM" id="SSF51735">
    <property type="entry name" value="NAD(P)-binding Rossmann-fold domains"/>
    <property type="match status" value="1"/>
</dbReference>
<dbReference type="OrthoDB" id="10059875at2759"/>
<dbReference type="Gene3D" id="3.40.50.150">
    <property type="entry name" value="Vaccinia Virus protein VP39"/>
    <property type="match status" value="1"/>
</dbReference>
<evidence type="ECO:0000256" key="14">
    <source>
        <dbReference type="RuleBase" id="RU003836"/>
    </source>
</evidence>
<proteinExistence type="inferred from homology"/>
<evidence type="ECO:0000256" key="12">
    <source>
        <dbReference type="ARBA" id="ARBA00083134"/>
    </source>
</evidence>
<keyword evidence="3 13" id="KW-0808">Transferase</keyword>
<dbReference type="InterPro" id="IPR029063">
    <property type="entry name" value="SAM-dependent_MTases_sf"/>
</dbReference>
<dbReference type="InterPro" id="IPR030374">
    <property type="entry name" value="PABS"/>
</dbReference>
<dbReference type="SUPFAM" id="SSF55347">
    <property type="entry name" value="Glyceraldehyde-3-phosphate dehydrogenase-like, C-terminal domain"/>
    <property type="match status" value="1"/>
</dbReference>
<dbReference type="GO" id="GO:0019878">
    <property type="term" value="P:lysine biosynthetic process via aminoadipic acid"/>
    <property type="evidence" value="ECO:0007669"/>
    <property type="project" value="TreeGrafter"/>
</dbReference>
<comment type="pathway">
    <text evidence="9">Amino-acid biosynthesis; L-lysine biosynthesis via AAA pathway; L-lysine from L-alpha-aminoadipate (fungal route): step 2/3.</text>
</comment>
<dbReference type="Proteomes" id="UP000218811">
    <property type="component" value="Unassembled WGS sequence"/>
</dbReference>
<dbReference type="CDD" id="cd02440">
    <property type="entry name" value="AdoMet_MTases"/>
    <property type="match status" value="1"/>
</dbReference>
<dbReference type="Gene3D" id="2.30.140.10">
    <property type="entry name" value="Spermidine synthase, tetramerisation domain"/>
    <property type="match status" value="1"/>
</dbReference>
<dbReference type="Pfam" id="PF01564">
    <property type="entry name" value="Spermine_synth"/>
    <property type="match status" value="1"/>
</dbReference>
<dbReference type="InterPro" id="IPR035246">
    <property type="entry name" value="Spermidine_synt_N"/>
</dbReference>
<evidence type="ECO:0000259" key="15">
    <source>
        <dbReference type="PROSITE" id="PS51006"/>
    </source>
</evidence>
<evidence type="ECO:0000256" key="9">
    <source>
        <dbReference type="ARBA" id="ARBA00060549"/>
    </source>
</evidence>
<dbReference type="PANTHER" id="PTHR11133">
    <property type="entry name" value="SACCHAROPINE DEHYDROGENASE"/>
    <property type="match status" value="1"/>
</dbReference>
<dbReference type="InterPro" id="IPR037163">
    <property type="entry name" value="Spermidine_synt_N_sf"/>
</dbReference>
<dbReference type="InterPro" id="IPR001045">
    <property type="entry name" value="Spermi_synthase"/>
</dbReference>
<dbReference type="NCBIfam" id="TIGR00417">
    <property type="entry name" value="speE"/>
    <property type="match status" value="1"/>
</dbReference>
<dbReference type="InterPro" id="IPR030373">
    <property type="entry name" value="PABS_CS"/>
</dbReference>
<dbReference type="InterPro" id="IPR005097">
    <property type="entry name" value="Sacchrp_dh_NADP-bd"/>
</dbReference>
<dbReference type="Gene3D" id="3.40.50.720">
    <property type="entry name" value="NAD(P)-binding Rossmann-like Domain"/>
    <property type="match status" value="1"/>
</dbReference>
<dbReference type="Pfam" id="PF03435">
    <property type="entry name" value="Sacchrp_dh_NADP"/>
    <property type="match status" value="1"/>
</dbReference>
<dbReference type="GO" id="GO:0004755">
    <property type="term" value="F:saccharopine dehydrogenase (NADP+, L-glutamate-forming) activity"/>
    <property type="evidence" value="ECO:0007669"/>
    <property type="project" value="UniProtKB-EC"/>
</dbReference>
<feature type="domain" description="PABS" evidence="15">
    <location>
        <begin position="11"/>
        <end position="246"/>
    </location>
</feature>
<evidence type="ECO:0000256" key="5">
    <source>
        <dbReference type="ARBA" id="ARBA00023002"/>
    </source>
</evidence>
<evidence type="ECO:0000313" key="16">
    <source>
        <dbReference type="EMBL" id="PCH39084.1"/>
    </source>
</evidence>
<dbReference type="FunFam" id="3.30.360.10:FF:000008">
    <property type="entry name" value="Alpha-aminoadipic semialdehyde synthase, mitochondrial"/>
    <property type="match status" value="1"/>
</dbReference>
<evidence type="ECO:0000256" key="7">
    <source>
        <dbReference type="ARBA" id="ARBA00038048"/>
    </source>
</evidence>
<evidence type="ECO:0000256" key="4">
    <source>
        <dbReference type="ARBA" id="ARBA00022857"/>
    </source>
</evidence>
<dbReference type="GO" id="GO:0016765">
    <property type="term" value="F:transferase activity, transferring alkyl or aryl (other than methyl) groups"/>
    <property type="evidence" value="ECO:0007669"/>
    <property type="project" value="UniProtKB-ARBA"/>
</dbReference>
<evidence type="ECO:0000256" key="6">
    <source>
        <dbReference type="ARBA" id="ARBA00023154"/>
    </source>
</evidence>
<evidence type="ECO:0000256" key="10">
    <source>
        <dbReference type="ARBA" id="ARBA00066976"/>
    </source>
</evidence>
<sequence length="748" mass="82118">MAPLTHRCIKDGWFREISSQWPGQAMTLKVKKVLHVEKSLYQDVLVFESETYGNVLVLDGVIQCTERDEFSYQEMIAHLPLASHPNPKKVLVIGGGDGGVVREVLKHDIVEHVVLCDIDEAVIRVSKKYLPHMSALLSDPRVTVYVGDGFKFLEENTSSYDVIITDSSDPVGPAASLFQKPYFELLHGALTPGGHISTQAECLWLHLPLINELRRTTRQLFPVAEYAFTTIPTYPSGQIGFVVCSKEAGRDVKVPVRTVSPTRYYNAEVHRAAFVLPEFGRALIEDGKDILPKLDNAAAEGKSPKKVLLLGSGLVARPCAEYVVRDAANSLTIACRTLTTAEGLATDLPRTTAISLDATNQEALEKAVAEHDLVISLIPYIHHASVIKAAIKGKTHVVTTSYVSPAMRELDEAAKAAGIVVMNEIGLDPGVDHLYAVKTIDEVHAKGGKIKQFLSYCGGLPAPECSGNPLGYKFSWSARGALLALLNSASYVAQGQQVDISGKDLMGHAKPYFISPAFAFVAYPNRNSVPFREFYRIPEAETVVRGTLRYQGFPEFVKALVQLGWLNPETKEWLNENLTWAEVMQKTIGAADANESTLVAKVKELCSFPDESESYRIISGLKWIGLFSSEKVKPRDGNLLDTLCAQLETLMKYDEGERDLVMLQHKFVVEWADGKQDTITSTLEAYGDPSGHSAMALYVGVPCGVAVQLVLDGVFNKPGVQAPYTKEICDPIREILEEEGLGMVEKVL</sequence>
<keyword evidence="17" id="KW-1185">Reference proteome</keyword>
<evidence type="ECO:0000256" key="8">
    <source>
        <dbReference type="ARBA" id="ARBA00051869"/>
    </source>
</evidence>
<dbReference type="Gene3D" id="3.30.360.10">
    <property type="entry name" value="Dihydrodipicolinate Reductase, domain 2"/>
    <property type="match status" value="1"/>
</dbReference>
<keyword evidence="2" id="KW-0028">Amino-acid biosynthesis</keyword>
<dbReference type="HAMAP" id="MF_00198">
    <property type="entry name" value="Spermidine_synth"/>
    <property type="match status" value="1"/>
</dbReference>
<dbReference type="InterPro" id="IPR051168">
    <property type="entry name" value="AASS"/>
</dbReference>
<dbReference type="GO" id="GO:0006596">
    <property type="term" value="P:polyamine biosynthetic process"/>
    <property type="evidence" value="ECO:0007669"/>
    <property type="project" value="UniProtKB-UniRule"/>
</dbReference>
<dbReference type="PANTHER" id="PTHR11133:SF22">
    <property type="entry name" value="ALPHA-AMINOADIPIC SEMIALDEHYDE SYNTHASE, MITOCHONDRIAL"/>
    <property type="match status" value="1"/>
</dbReference>
<evidence type="ECO:0000256" key="1">
    <source>
        <dbReference type="ARBA" id="ARBA00007867"/>
    </source>
</evidence>
<dbReference type="FunFam" id="3.40.50.150:FF:000013">
    <property type="entry name" value="Spermidine synthase"/>
    <property type="match status" value="1"/>
</dbReference>
<dbReference type="SUPFAM" id="SSF53335">
    <property type="entry name" value="S-adenosyl-L-methionine-dependent methyltransferases"/>
    <property type="match status" value="1"/>
</dbReference>
<keyword evidence="6" id="KW-0457">Lysine biosynthesis</keyword>
<feature type="active site" description="Proton acceptor" evidence="13">
    <location>
        <position position="166"/>
    </location>
</feature>
<dbReference type="Pfam" id="PF17284">
    <property type="entry name" value="Spermine_synt_N"/>
    <property type="match status" value="1"/>
</dbReference>
<evidence type="ECO:0000313" key="17">
    <source>
        <dbReference type="Proteomes" id="UP000218811"/>
    </source>
</evidence>
<name>A0A2H3JQY8_WOLCO</name>
<evidence type="ECO:0000256" key="11">
    <source>
        <dbReference type="ARBA" id="ARBA00067598"/>
    </source>
</evidence>
<dbReference type="Gene3D" id="1.10.1870.10">
    <property type="entry name" value="Domain 3, Saccharopine reductase"/>
    <property type="match status" value="1"/>
</dbReference>
<dbReference type="PROSITE" id="PS01330">
    <property type="entry name" value="PABS_1"/>
    <property type="match status" value="1"/>
</dbReference>
<evidence type="ECO:0000256" key="3">
    <source>
        <dbReference type="ARBA" id="ARBA00022679"/>
    </source>
</evidence>
<dbReference type="Pfam" id="PF16653">
    <property type="entry name" value="Sacchrp_dh_C"/>
    <property type="match status" value="1"/>
</dbReference>
<dbReference type="InterPro" id="IPR036291">
    <property type="entry name" value="NAD(P)-bd_dom_sf"/>
</dbReference>
<keyword evidence="4" id="KW-0521">NADP</keyword>
<dbReference type="OMA" id="ECLWIHL"/>
<reference evidence="16 17" key="1">
    <citation type="journal article" date="2012" name="Science">
        <title>The Paleozoic origin of enzymatic lignin decomposition reconstructed from 31 fungal genomes.</title>
        <authorList>
            <person name="Floudas D."/>
            <person name="Binder M."/>
            <person name="Riley R."/>
            <person name="Barry K."/>
            <person name="Blanchette R.A."/>
            <person name="Henrissat B."/>
            <person name="Martinez A.T."/>
            <person name="Otillar R."/>
            <person name="Spatafora J.W."/>
            <person name="Yadav J.S."/>
            <person name="Aerts A."/>
            <person name="Benoit I."/>
            <person name="Boyd A."/>
            <person name="Carlson A."/>
            <person name="Copeland A."/>
            <person name="Coutinho P.M."/>
            <person name="de Vries R.P."/>
            <person name="Ferreira P."/>
            <person name="Findley K."/>
            <person name="Foster B."/>
            <person name="Gaskell J."/>
            <person name="Glotzer D."/>
            <person name="Gorecki P."/>
            <person name="Heitman J."/>
            <person name="Hesse C."/>
            <person name="Hori C."/>
            <person name="Igarashi K."/>
            <person name="Jurgens J.A."/>
            <person name="Kallen N."/>
            <person name="Kersten P."/>
            <person name="Kohler A."/>
            <person name="Kuees U."/>
            <person name="Kumar T.K.A."/>
            <person name="Kuo A."/>
            <person name="LaButti K."/>
            <person name="Larrondo L.F."/>
            <person name="Lindquist E."/>
            <person name="Ling A."/>
            <person name="Lombard V."/>
            <person name="Lucas S."/>
            <person name="Lundell T."/>
            <person name="Martin R."/>
            <person name="McLaughlin D.J."/>
            <person name="Morgenstern I."/>
            <person name="Morin E."/>
            <person name="Murat C."/>
            <person name="Nagy L.G."/>
            <person name="Nolan M."/>
            <person name="Ohm R.A."/>
            <person name="Patyshakuliyeva A."/>
            <person name="Rokas A."/>
            <person name="Ruiz-Duenas F.J."/>
            <person name="Sabat G."/>
            <person name="Salamov A."/>
            <person name="Samejima M."/>
            <person name="Schmutz J."/>
            <person name="Slot J.C."/>
            <person name="St John F."/>
            <person name="Stenlid J."/>
            <person name="Sun H."/>
            <person name="Sun S."/>
            <person name="Syed K."/>
            <person name="Tsang A."/>
            <person name="Wiebenga A."/>
            <person name="Young D."/>
            <person name="Pisabarro A."/>
            <person name="Eastwood D.C."/>
            <person name="Martin F."/>
            <person name="Cullen D."/>
            <person name="Grigoriev I.V."/>
            <person name="Hibbett D.S."/>
        </authorList>
    </citation>
    <scope>NUCLEOTIDE SEQUENCE [LARGE SCALE GENOMIC DNA]</scope>
    <source>
        <strain evidence="16 17">MD-104</strain>
    </source>
</reference>
<keyword evidence="5" id="KW-0560">Oxidoreductase</keyword>
<comment type="catalytic activity">
    <reaction evidence="8">
        <text>L-saccharopine + NADP(+) + H2O = (S)-2-amino-6-oxohexanoate + L-glutamate + NADPH + H(+)</text>
        <dbReference type="Rhea" id="RHEA:10020"/>
        <dbReference type="ChEBI" id="CHEBI:15377"/>
        <dbReference type="ChEBI" id="CHEBI:15378"/>
        <dbReference type="ChEBI" id="CHEBI:29985"/>
        <dbReference type="ChEBI" id="CHEBI:57783"/>
        <dbReference type="ChEBI" id="CHEBI:57951"/>
        <dbReference type="ChEBI" id="CHEBI:58321"/>
        <dbReference type="ChEBI" id="CHEBI:58349"/>
        <dbReference type="EC" id="1.5.1.10"/>
    </reaction>
</comment>
<dbReference type="PROSITE" id="PS51006">
    <property type="entry name" value="PABS_2"/>
    <property type="match status" value="1"/>
</dbReference>
<comment type="similarity">
    <text evidence="1 14">Belongs to the spermidine/spermine synthase family.</text>
</comment>
<dbReference type="NCBIfam" id="NF002010">
    <property type="entry name" value="PRK00811.1"/>
    <property type="match status" value="1"/>
</dbReference>
<dbReference type="EMBL" id="KB467954">
    <property type="protein sequence ID" value="PCH39084.1"/>
    <property type="molecule type" value="Genomic_DNA"/>
</dbReference>
<dbReference type="EC" id="1.5.1.10" evidence="10"/>
<dbReference type="GO" id="GO:0015940">
    <property type="term" value="P:pantothenate biosynthetic process"/>
    <property type="evidence" value="ECO:0007669"/>
    <property type="project" value="UniProtKB-ARBA"/>
</dbReference>
<dbReference type="STRING" id="742152.A0A2H3JQY8"/>